<accession>A0A378SYM1</accession>
<feature type="compositionally biased region" description="Basic and acidic residues" evidence="1">
    <location>
        <begin position="410"/>
        <end position="432"/>
    </location>
</feature>
<evidence type="ECO:0000313" key="3">
    <source>
        <dbReference type="EMBL" id="STZ53214.1"/>
    </source>
</evidence>
<evidence type="ECO:0000256" key="2">
    <source>
        <dbReference type="SAM" id="SignalP"/>
    </source>
</evidence>
<sequence>MQLAARSYLAAGVALVGASAIAVTPVAPTLPEVHAPVALTAAIDNPVTVFAPVATATQELISSVIERQTSNPAPILRQLGANAVAGYQSFMSTPPAYLLAYALTDVVVGAQEFGPNLNNFGTVTLESLTALATILGDMGEGLPAMLEAAGAQLAAGNPNGAIDAIMLAGLQPGVDLLMKVLTPEMNAIGQLLRVPQPITDAVTNAVIGVALGAIASTVGIGFDLGDPQPVVKGFIAGVQTVLDGAASGDPATFVNSIQHGVAKFALDVIGQAGQMQDSINYAVDGFVDALKQIAPKPFTPPDITLPTAKALAAPAPAAITVSTLQAEKPESAPVTNAGNASGAAADSATADSDAAPAAEAAGAEAEAPAADAADTDASDADAGTKAVTKLSTKASPKAAKGQAKVNAAKTVREQVKSTVKKLTDGLKKDKPSTQKAAAKKADSTKGADNN</sequence>
<feature type="compositionally biased region" description="Basic and acidic residues" evidence="1">
    <location>
        <begin position="439"/>
        <end position="450"/>
    </location>
</feature>
<feature type="compositionally biased region" description="Low complexity" evidence="1">
    <location>
        <begin position="335"/>
        <end position="372"/>
    </location>
</feature>
<organism evidence="3 4">
    <name type="scientific">Mycolicibacterium senegalense</name>
    <dbReference type="NCBI Taxonomy" id="1796"/>
    <lineage>
        <taxon>Bacteria</taxon>
        <taxon>Bacillati</taxon>
        <taxon>Actinomycetota</taxon>
        <taxon>Actinomycetes</taxon>
        <taxon>Mycobacteriales</taxon>
        <taxon>Mycobacteriaceae</taxon>
        <taxon>Mycolicibacterium</taxon>
    </lineage>
</organism>
<gene>
    <name evidence="3" type="ORF">NCTC4524_00828</name>
</gene>
<evidence type="ECO:0000256" key="1">
    <source>
        <dbReference type="SAM" id="MobiDB-lite"/>
    </source>
</evidence>
<feature type="region of interest" description="Disordered" evidence="1">
    <location>
        <begin position="329"/>
        <end position="450"/>
    </location>
</feature>
<dbReference type="Proteomes" id="UP000254945">
    <property type="component" value="Unassembled WGS sequence"/>
</dbReference>
<dbReference type="RefSeq" id="WP_115150598.1">
    <property type="nucleotide sequence ID" value="NZ_CP081000.1"/>
</dbReference>
<protein>
    <recommendedName>
        <fullName evidence="5">PE-PGRS family protein</fullName>
    </recommendedName>
</protein>
<evidence type="ECO:0008006" key="5">
    <source>
        <dbReference type="Google" id="ProtNLM"/>
    </source>
</evidence>
<keyword evidence="2" id="KW-0732">Signal</keyword>
<reference evidence="3 4" key="1">
    <citation type="submission" date="2018-06" db="EMBL/GenBank/DDBJ databases">
        <authorList>
            <consortium name="Pathogen Informatics"/>
            <person name="Doyle S."/>
        </authorList>
    </citation>
    <scope>NUCLEOTIDE SEQUENCE [LARGE SCALE GENOMIC DNA]</scope>
    <source>
        <strain evidence="3 4">NCTC4524</strain>
    </source>
</reference>
<name>A0A378SYM1_9MYCO</name>
<dbReference type="EMBL" id="UGQQ01000001">
    <property type="protein sequence ID" value="STZ53214.1"/>
    <property type="molecule type" value="Genomic_DNA"/>
</dbReference>
<proteinExistence type="predicted"/>
<feature type="signal peptide" evidence="2">
    <location>
        <begin position="1"/>
        <end position="22"/>
    </location>
</feature>
<dbReference type="AlphaFoldDB" id="A0A378SYM1"/>
<feature type="chain" id="PRO_5043165184" description="PE-PGRS family protein" evidence="2">
    <location>
        <begin position="23"/>
        <end position="450"/>
    </location>
</feature>
<evidence type="ECO:0000313" key="4">
    <source>
        <dbReference type="Proteomes" id="UP000254945"/>
    </source>
</evidence>